<gene>
    <name evidence="8" type="ORF">ERS852511_00898</name>
</gene>
<keyword evidence="5" id="KW-0998">Cell outer membrane</keyword>
<evidence type="ECO:0000256" key="2">
    <source>
        <dbReference type="ARBA" id="ARBA00006275"/>
    </source>
</evidence>
<evidence type="ECO:0000313" key="9">
    <source>
        <dbReference type="Proteomes" id="UP000095576"/>
    </source>
</evidence>
<evidence type="ECO:0000256" key="4">
    <source>
        <dbReference type="ARBA" id="ARBA00023136"/>
    </source>
</evidence>
<dbReference type="PROSITE" id="PS51257">
    <property type="entry name" value="PROKAR_LIPOPROTEIN"/>
    <property type="match status" value="1"/>
</dbReference>
<evidence type="ECO:0000259" key="7">
    <source>
        <dbReference type="Pfam" id="PF14322"/>
    </source>
</evidence>
<keyword evidence="3" id="KW-0732">Signal</keyword>
<dbReference type="InterPro" id="IPR011990">
    <property type="entry name" value="TPR-like_helical_dom_sf"/>
</dbReference>
<keyword evidence="4" id="KW-0472">Membrane</keyword>
<name>A0A174K0L9_BACT4</name>
<organism evidence="8 9">
    <name type="scientific">Bacteroides thetaiotaomicron</name>
    <dbReference type="NCBI Taxonomy" id="818"/>
    <lineage>
        <taxon>Bacteria</taxon>
        <taxon>Pseudomonadati</taxon>
        <taxon>Bacteroidota</taxon>
        <taxon>Bacteroidia</taxon>
        <taxon>Bacteroidales</taxon>
        <taxon>Bacteroidaceae</taxon>
        <taxon>Bacteroides</taxon>
    </lineage>
</organism>
<dbReference type="GO" id="GO:0009279">
    <property type="term" value="C:cell outer membrane"/>
    <property type="evidence" value="ECO:0007669"/>
    <property type="project" value="UniProtKB-SubCell"/>
</dbReference>
<dbReference type="Proteomes" id="UP000095576">
    <property type="component" value="Unassembled WGS sequence"/>
</dbReference>
<accession>A0A174K0L9</accession>
<evidence type="ECO:0000313" key="8">
    <source>
        <dbReference type="EMBL" id="CUP02829.1"/>
    </source>
</evidence>
<sequence>MKNLIYSTAIAISLIGGSLLTTSCNDLLDTRSESSMDDNQIFSKYELAYGAITGIYHSFGETNSYRGRILPWYGFNTDIEWYNSSDSNNEKSQITTYACRPNNEQFNIAESKDPWSKLYEAVERCNLAISGLREYGNTESDSRMAQLLGEALTLRAVIYSDIVNCWGDVPARFEPISGETLYIPRSSKDDIYKQLISDLQEAENIVAWPAETSATATVEHVNKAFVKGLLARICMQAAGYSVREDGTNKLSSDPELSKDVLYPIALKACKDVMEQEGKYCNLEDNFEDIFIKNCKDVITAGGESLWEMPFANTPTPRGRQVKIFGVKHNQKDQYGAKGGGDVGPTPNFFYDYSVNDTRRDVTCIPYLWSKTTLNKQELNALNGWYFGKYRYEWMERDDISDDDGINKQYMRYADVILMRAELENELNGPSAAVPYLRKIRQRAFDEANWATEVESYITSVSGSKTSMFNAIVDERAFEFCGEMIRKIDLIRWGLLKTKLDETKQKMRDLRTLSGKYSDLNTTLYYNMVDFTWTRNNTTNVTPEAALQIYGLNHGETGVPSGSYEFNKTWISEDKLEDKKVEALYLNDPDKFMYWPIFQYNIDASNGSLSNYSWYTF</sequence>
<comment type="similarity">
    <text evidence="2">Belongs to the SusD family.</text>
</comment>
<dbReference type="SUPFAM" id="SSF48452">
    <property type="entry name" value="TPR-like"/>
    <property type="match status" value="1"/>
</dbReference>
<dbReference type="AlphaFoldDB" id="A0A174K0L9"/>
<feature type="domain" description="RagB/SusD" evidence="6">
    <location>
        <begin position="366"/>
        <end position="613"/>
    </location>
</feature>
<dbReference type="EMBL" id="CZAP01000002">
    <property type="protein sequence ID" value="CUP02829.1"/>
    <property type="molecule type" value="Genomic_DNA"/>
</dbReference>
<dbReference type="Gene3D" id="1.25.40.390">
    <property type="match status" value="1"/>
</dbReference>
<dbReference type="InterPro" id="IPR012944">
    <property type="entry name" value="SusD_RagB_dom"/>
</dbReference>
<evidence type="ECO:0000256" key="5">
    <source>
        <dbReference type="ARBA" id="ARBA00023237"/>
    </source>
</evidence>
<feature type="domain" description="SusD-like N-terminal" evidence="7">
    <location>
        <begin position="78"/>
        <end position="233"/>
    </location>
</feature>
<comment type="subcellular location">
    <subcellularLocation>
        <location evidence="1">Cell outer membrane</location>
    </subcellularLocation>
</comment>
<evidence type="ECO:0000256" key="3">
    <source>
        <dbReference type="ARBA" id="ARBA00022729"/>
    </source>
</evidence>
<dbReference type="RefSeq" id="WP_055298733.1">
    <property type="nucleotide sequence ID" value="NZ_CZAP01000002.1"/>
</dbReference>
<evidence type="ECO:0000256" key="1">
    <source>
        <dbReference type="ARBA" id="ARBA00004442"/>
    </source>
</evidence>
<protein>
    <submittedName>
        <fullName evidence="8">SusD family</fullName>
    </submittedName>
</protein>
<dbReference type="InterPro" id="IPR033985">
    <property type="entry name" value="SusD-like_N"/>
</dbReference>
<dbReference type="Pfam" id="PF07980">
    <property type="entry name" value="SusD_RagB"/>
    <property type="match status" value="1"/>
</dbReference>
<proteinExistence type="inferred from homology"/>
<dbReference type="Pfam" id="PF14322">
    <property type="entry name" value="SusD-like_3"/>
    <property type="match status" value="1"/>
</dbReference>
<reference evidence="8 9" key="1">
    <citation type="submission" date="2015-09" db="EMBL/GenBank/DDBJ databases">
        <authorList>
            <consortium name="Pathogen Informatics"/>
        </authorList>
    </citation>
    <scope>NUCLEOTIDE SEQUENCE [LARGE SCALE GENOMIC DNA]</scope>
    <source>
        <strain evidence="8 9">2789STDY5834899</strain>
    </source>
</reference>
<evidence type="ECO:0000259" key="6">
    <source>
        <dbReference type="Pfam" id="PF07980"/>
    </source>
</evidence>